<proteinExistence type="predicted"/>
<reference evidence="5 6" key="1">
    <citation type="submission" date="2022-10" db="EMBL/GenBank/DDBJ databases">
        <title>The complete genomes of actinobacterial strains from the NBC collection.</title>
        <authorList>
            <person name="Joergensen T.S."/>
            <person name="Alvarez Arevalo M."/>
            <person name="Sterndorff E.B."/>
            <person name="Faurdal D."/>
            <person name="Vuksanovic O."/>
            <person name="Mourched A.-S."/>
            <person name="Charusanti P."/>
            <person name="Shaw S."/>
            <person name="Blin K."/>
            <person name="Weber T."/>
        </authorList>
    </citation>
    <scope>NUCLEOTIDE SEQUENCE [LARGE SCALE GENOMIC DNA]</scope>
    <source>
        <strain evidence="5 6">NBC 01774</strain>
    </source>
</reference>
<dbReference type="InterPro" id="IPR027806">
    <property type="entry name" value="HARBI1_dom"/>
</dbReference>
<name>A0ABZ1FT33_9ACTN</name>
<evidence type="ECO:0000256" key="2">
    <source>
        <dbReference type="ARBA" id="ARBA00022723"/>
    </source>
</evidence>
<dbReference type="EMBL" id="CP109106">
    <property type="protein sequence ID" value="WSB73614.1"/>
    <property type="molecule type" value="Genomic_DNA"/>
</dbReference>
<protein>
    <submittedName>
        <fullName evidence="5">Transposase</fullName>
    </submittedName>
</protein>
<dbReference type="Proteomes" id="UP001344251">
    <property type="component" value="Chromosome"/>
</dbReference>
<gene>
    <name evidence="5" type="ORF">OG863_39885</name>
</gene>
<comment type="cofactor">
    <cofactor evidence="1">
        <name>a divalent metal cation</name>
        <dbReference type="ChEBI" id="CHEBI:60240"/>
    </cofactor>
</comment>
<accession>A0ABZ1FT33</accession>
<evidence type="ECO:0000256" key="3">
    <source>
        <dbReference type="SAM" id="MobiDB-lite"/>
    </source>
</evidence>
<organism evidence="5 6">
    <name type="scientific">Streptomyces decoyicus</name>
    <dbReference type="NCBI Taxonomy" id="249567"/>
    <lineage>
        <taxon>Bacteria</taxon>
        <taxon>Bacillati</taxon>
        <taxon>Actinomycetota</taxon>
        <taxon>Actinomycetes</taxon>
        <taxon>Kitasatosporales</taxon>
        <taxon>Streptomycetaceae</taxon>
        <taxon>Streptomyces</taxon>
    </lineage>
</organism>
<evidence type="ECO:0000313" key="5">
    <source>
        <dbReference type="EMBL" id="WSB73614.1"/>
    </source>
</evidence>
<keyword evidence="6" id="KW-1185">Reference proteome</keyword>
<feature type="region of interest" description="Disordered" evidence="3">
    <location>
        <begin position="68"/>
        <end position="94"/>
    </location>
</feature>
<keyword evidence="2" id="KW-0479">Metal-binding</keyword>
<evidence type="ECO:0000313" key="6">
    <source>
        <dbReference type="Proteomes" id="UP001344251"/>
    </source>
</evidence>
<evidence type="ECO:0000259" key="4">
    <source>
        <dbReference type="Pfam" id="PF13359"/>
    </source>
</evidence>
<evidence type="ECO:0000256" key="1">
    <source>
        <dbReference type="ARBA" id="ARBA00001968"/>
    </source>
</evidence>
<feature type="domain" description="DDE Tnp4" evidence="4">
    <location>
        <begin position="31"/>
        <end position="119"/>
    </location>
</feature>
<sequence>MGRARRSADLVAPRRRLNGTHWGVDRSPTSIAALFKELPGNRHDCRAFAESGVDRVCRDAPVLADGGYQGTGALVPHRRGRGQEQLTAEREADNAVHRRTRARVEHVFSRMKNWKILRDCRLGAA</sequence>
<dbReference type="Pfam" id="PF13359">
    <property type="entry name" value="DDE_Tnp_4"/>
    <property type="match status" value="1"/>
</dbReference>